<evidence type="ECO:0000313" key="3">
    <source>
        <dbReference type="EMBL" id="GFE51901.1"/>
    </source>
</evidence>
<keyword evidence="4" id="KW-1185">Reference proteome</keyword>
<protein>
    <submittedName>
        <fullName evidence="3">ABC transporter substrate-binding protein</fullName>
    </submittedName>
</protein>
<accession>A0A640VXT1</accession>
<evidence type="ECO:0000256" key="1">
    <source>
        <dbReference type="ARBA" id="ARBA00004418"/>
    </source>
</evidence>
<dbReference type="InterPro" id="IPR006059">
    <property type="entry name" value="SBP"/>
</dbReference>
<comment type="similarity">
    <text evidence="2">Belongs to the bacterial solute-binding protein 1 family.</text>
</comment>
<evidence type="ECO:0000313" key="4">
    <source>
        <dbReference type="Proteomes" id="UP000436522"/>
    </source>
</evidence>
<dbReference type="Pfam" id="PF01547">
    <property type="entry name" value="SBP_bac_1"/>
    <property type="match status" value="1"/>
</dbReference>
<dbReference type="AlphaFoldDB" id="A0A640VXT1"/>
<dbReference type="EMBL" id="BLIV01000008">
    <property type="protein sequence ID" value="GFE51901.1"/>
    <property type="molecule type" value="Genomic_DNA"/>
</dbReference>
<comment type="subcellular location">
    <subcellularLocation>
        <location evidence="1">Periplasm</location>
    </subcellularLocation>
</comment>
<sequence length="367" mass="39676">MRSDESEYDLLTINGIFYPEMYVGGFLEPLKNIDPGFELNDQVYEFGGTPWFDSASGAIGKETGELLTVPINPNITLMFYRKDLYDKHGLDVPQTFADWEANAAMLQEKEGVLDVAQRAGRGTVSITWDFFPFIEGYGGSYFRDVAGGDYFVTINSEEGRTALETYVRMANELGPENTANLAQGDLIQLLVTGKVAHTVLPAAAWAQMDDPNKSAVIGKVGYAILPAAEGFTSTPSLGHWLGGIPKNLPDDHKAAALAFLSWFQKPETQIAYAELGGAPVSAAAYESDFAEKPENRYMRAMREGLPLAGAMWAILEGAELAAVMELGLNAAVAGEMSVTEALNSMAADLEEILAGAGYETGRLPDLE</sequence>
<comment type="caution">
    <text evidence="3">The sequence shown here is derived from an EMBL/GenBank/DDBJ whole genome shotgun (WGS) entry which is preliminary data.</text>
</comment>
<dbReference type="Proteomes" id="UP000436522">
    <property type="component" value="Unassembled WGS sequence"/>
</dbReference>
<organism evidence="3 4">
    <name type="scientific">Roseobacter cerasinus</name>
    <dbReference type="NCBI Taxonomy" id="2602289"/>
    <lineage>
        <taxon>Bacteria</taxon>
        <taxon>Pseudomonadati</taxon>
        <taxon>Pseudomonadota</taxon>
        <taxon>Alphaproteobacteria</taxon>
        <taxon>Rhodobacterales</taxon>
        <taxon>Roseobacteraceae</taxon>
        <taxon>Roseobacter</taxon>
    </lineage>
</organism>
<dbReference type="PANTHER" id="PTHR43649">
    <property type="entry name" value="ARABINOSE-BINDING PROTEIN-RELATED"/>
    <property type="match status" value="1"/>
</dbReference>
<dbReference type="SUPFAM" id="SSF53850">
    <property type="entry name" value="Periplasmic binding protein-like II"/>
    <property type="match status" value="1"/>
</dbReference>
<gene>
    <name evidence="3" type="ORF">So717_36540</name>
</gene>
<evidence type="ECO:0000256" key="2">
    <source>
        <dbReference type="ARBA" id="ARBA00008520"/>
    </source>
</evidence>
<name>A0A640VXT1_9RHOB</name>
<dbReference type="PANTHER" id="PTHR43649:SF12">
    <property type="entry name" value="DIACETYLCHITOBIOSE BINDING PROTEIN DASA"/>
    <property type="match status" value="1"/>
</dbReference>
<reference evidence="3 4" key="1">
    <citation type="submission" date="2019-12" db="EMBL/GenBank/DDBJ databases">
        <title>Roseobacter cerasinus sp. nov., isolated from seawater around aquaculture.</title>
        <authorList>
            <person name="Muramatsu S."/>
            <person name="Takabe Y."/>
            <person name="Mori K."/>
            <person name="Takaichi S."/>
            <person name="Hanada S."/>
        </authorList>
    </citation>
    <scope>NUCLEOTIDE SEQUENCE [LARGE SCALE GENOMIC DNA]</scope>
    <source>
        <strain evidence="3 4">AI77</strain>
    </source>
</reference>
<proteinExistence type="inferred from homology"/>
<dbReference type="Gene3D" id="3.40.190.10">
    <property type="entry name" value="Periplasmic binding protein-like II"/>
    <property type="match status" value="2"/>
</dbReference>
<dbReference type="InterPro" id="IPR050490">
    <property type="entry name" value="Bact_solute-bd_prot1"/>
</dbReference>
<dbReference type="GO" id="GO:0042597">
    <property type="term" value="C:periplasmic space"/>
    <property type="evidence" value="ECO:0007669"/>
    <property type="project" value="UniProtKB-SubCell"/>
</dbReference>